<feature type="coiled-coil region" evidence="1">
    <location>
        <begin position="81"/>
        <end position="108"/>
    </location>
</feature>
<dbReference type="AlphaFoldDB" id="A0A1M5PKV0"/>
<evidence type="ECO:0000313" key="4">
    <source>
        <dbReference type="Proteomes" id="UP000184000"/>
    </source>
</evidence>
<evidence type="ECO:0000313" key="3">
    <source>
        <dbReference type="EMBL" id="SHH02367.1"/>
    </source>
</evidence>
<keyword evidence="3" id="KW-0347">Helicase</keyword>
<dbReference type="EMBL" id="FQXA01000003">
    <property type="protein sequence ID" value="SHH02367.1"/>
    <property type="molecule type" value="Genomic_DNA"/>
</dbReference>
<dbReference type="RefSeq" id="WP_073300886.1">
    <property type="nucleotide sequence ID" value="NZ_FQXA01000003.1"/>
</dbReference>
<keyword evidence="3" id="KW-0547">Nucleotide-binding</keyword>
<keyword evidence="3" id="KW-0067">ATP-binding</keyword>
<keyword evidence="1" id="KW-0175">Coiled coil</keyword>
<evidence type="ECO:0000259" key="2">
    <source>
        <dbReference type="Pfam" id="PF13362"/>
    </source>
</evidence>
<dbReference type="Pfam" id="PF13362">
    <property type="entry name" value="Toprim_3"/>
    <property type="match status" value="1"/>
</dbReference>
<reference evidence="3 4" key="1">
    <citation type="submission" date="2016-11" db="EMBL/GenBank/DDBJ databases">
        <authorList>
            <person name="Jaros S."/>
            <person name="Januszkiewicz K."/>
            <person name="Wedrychowicz H."/>
        </authorList>
    </citation>
    <scope>NUCLEOTIDE SEQUENCE [LARGE SCALE GENOMIC DNA]</scope>
    <source>
        <strain evidence="3 4">DSM 18231</strain>
    </source>
</reference>
<feature type="domain" description="Toprim" evidence="2">
    <location>
        <begin position="190"/>
        <end position="263"/>
    </location>
</feature>
<accession>A0A1M5PKV0</accession>
<organism evidence="3 4">
    <name type="scientific">Stutzerimonas xanthomarina DSM 18231</name>
    <dbReference type="NCBI Taxonomy" id="1403346"/>
    <lineage>
        <taxon>Bacteria</taxon>
        <taxon>Pseudomonadati</taxon>
        <taxon>Pseudomonadota</taxon>
        <taxon>Gammaproteobacteria</taxon>
        <taxon>Pseudomonadales</taxon>
        <taxon>Pseudomonadaceae</taxon>
        <taxon>Stutzerimonas</taxon>
    </lineage>
</organism>
<proteinExistence type="predicted"/>
<protein>
    <submittedName>
        <fullName evidence="3">Putative DNA primase/helicase</fullName>
    </submittedName>
</protein>
<keyword evidence="3" id="KW-0378">Hydrolase</keyword>
<evidence type="ECO:0000256" key="1">
    <source>
        <dbReference type="SAM" id="Coils"/>
    </source>
</evidence>
<dbReference type="GO" id="GO:0004386">
    <property type="term" value="F:helicase activity"/>
    <property type="evidence" value="ECO:0007669"/>
    <property type="project" value="UniProtKB-KW"/>
</dbReference>
<gene>
    <name evidence="3" type="ORF">SAMN02744645_2252</name>
</gene>
<name>A0A1M5PKV0_9GAMM</name>
<sequence length="291" mass="31955">MIEAYFHAAMQAVHGPLHWLPKADGQIHRYHVPGDRAGTRNGAYALYSDGIASGWFGSFKETGGSTWHTWSSRKPSSPFELESIRKRVEQARRQREAEQHHRQQLAAAKSMRLYALGMPAQSNHPYLVTKGCQPHELGQLDATLLVPLYHERKLVNLQLIRTDGTKRFMFGGRVAGAHSPIGQVAPGKPIYVCEGWATGATIHEHTGAAVACAMNAGNLLAVGQQLRRIYPNSPLVIAGDDDRQTKGNPGRSSAERAAEQLGCGVVFPPWSGAEPISLSDFNDLKNWQEGY</sequence>
<dbReference type="Proteomes" id="UP000184000">
    <property type="component" value="Unassembled WGS sequence"/>
</dbReference>
<dbReference type="InterPro" id="IPR006171">
    <property type="entry name" value="TOPRIM_dom"/>
</dbReference>
<dbReference type="GeneID" id="98637400"/>